<dbReference type="Proteomes" id="UP001157091">
    <property type="component" value="Unassembled WGS sequence"/>
</dbReference>
<accession>A0ABQ6I4X5</accession>
<sequence length="299" mass="32263">MSGPLVSVVVCTNRGGPYLDEALRSVGAQTYDAVECVLVDDGVPDPAALAGLLAPFPDVRVVRTETSGISAARNRGLAEARGELVAFLDDDDRWDPRRLELQVPALAADPALVAGYCGLRTIDADGIVLVEADQVPVASRVDVARGRGGMLLPNLLLRRSAVESVGSFSTRFRTAEDLDLVLRLSALGGFGFVPDALVDYRHHGQNTTARYRQLAASIRAVVRDQERAALQAGDEPLVAALRERDAANDRFAAWSAARSVRAALRARDVGRALGDIGWAARFAPRAPLLWLRQRVRRRP</sequence>
<dbReference type="PANTHER" id="PTHR43685:SF2">
    <property type="entry name" value="GLYCOSYLTRANSFERASE 2-LIKE DOMAIN-CONTAINING PROTEIN"/>
    <property type="match status" value="1"/>
</dbReference>
<dbReference type="InterPro" id="IPR050834">
    <property type="entry name" value="Glycosyltransf_2"/>
</dbReference>
<dbReference type="InterPro" id="IPR001173">
    <property type="entry name" value="Glyco_trans_2-like"/>
</dbReference>
<dbReference type="RefSeq" id="WP_284293574.1">
    <property type="nucleotide sequence ID" value="NZ_BSUK01000001.1"/>
</dbReference>
<feature type="domain" description="Glycosyltransferase 2-like" evidence="1">
    <location>
        <begin position="8"/>
        <end position="115"/>
    </location>
</feature>
<dbReference type="InterPro" id="IPR029044">
    <property type="entry name" value="Nucleotide-diphossugar_trans"/>
</dbReference>
<gene>
    <name evidence="2" type="ORF">GCM10025864_26330</name>
</gene>
<evidence type="ECO:0000313" key="3">
    <source>
        <dbReference type="Proteomes" id="UP001157091"/>
    </source>
</evidence>
<keyword evidence="3" id="KW-1185">Reference proteome</keyword>
<organism evidence="2 3">
    <name type="scientific">Luteimicrobium album</name>
    <dbReference type="NCBI Taxonomy" id="1054550"/>
    <lineage>
        <taxon>Bacteria</taxon>
        <taxon>Bacillati</taxon>
        <taxon>Actinomycetota</taxon>
        <taxon>Actinomycetes</taxon>
        <taxon>Micrococcales</taxon>
        <taxon>Luteimicrobium</taxon>
    </lineage>
</organism>
<evidence type="ECO:0000259" key="1">
    <source>
        <dbReference type="Pfam" id="PF00535"/>
    </source>
</evidence>
<dbReference type="SUPFAM" id="SSF53448">
    <property type="entry name" value="Nucleotide-diphospho-sugar transferases"/>
    <property type="match status" value="1"/>
</dbReference>
<dbReference type="PANTHER" id="PTHR43685">
    <property type="entry name" value="GLYCOSYLTRANSFERASE"/>
    <property type="match status" value="1"/>
</dbReference>
<reference evidence="3" key="1">
    <citation type="journal article" date="2019" name="Int. J. Syst. Evol. Microbiol.">
        <title>The Global Catalogue of Microorganisms (GCM) 10K type strain sequencing project: providing services to taxonomists for standard genome sequencing and annotation.</title>
        <authorList>
            <consortium name="The Broad Institute Genomics Platform"/>
            <consortium name="The Broad Institute Genome Sequencing Center for Infectious Disease"/>
            <person name="Wu L."/>
            <person name="Ma J."/>
        </authorList>
    </citation>
    <scope>NUCLEOTIDE SEQUENCE [LARGE SCALE GENOMIC DNA]</scope>
    <source>
        <strain evidence="3">NBRC 106348</strain>
    </source>
</reference>
<protein>
    <recommendedName>
        <fullName evidence="1">Glycosyltransferase 2-like domain-containing protein</fullName>
    </recommendedName>
</protein>
<comment type="caution">
    <text evidence="2">The sequence shown here is derived from an EMBL/GenBank/DDBJ whole genome shotgun (WGS) entry which is preliminary data.</text>
</comment>
<evidence type="ECO:0000313" key="2">
    <source>
        <dbReference type="EMBL" id="GMA24874.1"/>
    </source>
</evidence>
<dbReference type="Gene3D" id="3.90.550.10">
    <property type="entry name" value="Spore Coat Polysaccharide Biosynthesis Protein SpsA, Chain A"/>
    <property type="match status" value="1"/>
</dbReference>
<dbReference type="Pfam" id="PF00535">
    <property type="entry name" value="Glycos_transf_2"/>
    <property type="match status" value="1"/>
</dbReference>
<dbReference type="EMBL" id="BSUK01000001">
    <property type="protein sequence ID" value="GMA24874.1"/>
    <property type="molecule type" value="Genomic_DNA"/>
</dbReference>
<name>A0ABQ6I4X5_9MICO</name>
<proteinExistence type="predicted"/>